<proteinExistence type="predicted"/>
<dbReference type="InterPro" id="IPR012334">
    <property type="entry name" value="Pectin_lyas_fold"/>
</dbReference>
<name>A0A5B7TSG4_9FLAO</name>
<feature type="domain" description="Secretion system C-terminal sorting" evidence="2">
    <location>
        <begin position="1360"/>
        <end position="1434"/>
    </location>
</feature>
<dbReference type="Proteomes" id="UP000306229">
    <property type="component" value="Chromosome"/>
</dbReference>
<protein>
    <submittedName>
        <fullName evidence="3">T9SS type A sorting domain-containing protein</fullName>
    </submittedName>
</protein>
<evidence type="ECO:0000313" key="4">
    <source>
        <dbReference type="Proteomes" id="UP000306229"/>
    </source>
</evidence>
<dbReference type="SUPFAM" id="SSF51126">
    <property type="entry name" value="Pectin lyase-like"/>
    <property type="match status" value="2"/>
</dbReference>
<dbReference type="InterPro" id="IPR006626">
    <property type="entry name" value="PbH1"/>
</dbReference>
<gene>
    <name evidence="3" type="ORF">FF125_12130</name>
</gene>
<dbReference type="NCBIfam" id="TIGR04183">
    <property type="entry name" value="Por_Secre_tail"/>
    <property type="match status" value="1"/>
</dbReference>
<dbReference type="EMBL" id="CP040749">
    <property type="protein sequence ID" value="QCX39148.1"/>
    <property type="molecule type" value="Genomic_DNA"/>
</dbReference>
<dbReference type="InterPro" id="IPR026444">
    <property type="entry name" value="Secre_tail"/>
</dbReference>
<dbReference type="RefSeq" id="WP_138950013.1">
    <property type="nucleotide sequence ID" value="NZ_CP040749.1"/>
</dbReference>
<accession>A0A5B7TSG4</accession>
<organism evidence="3 4">
    <name type="scientific">Aureibaculum algae</name>
    <dbReference type="NCBI Taxonomy" id="2584122"/>
    <lineage>
        <taxon>Bacteria</taxon>
        <taxon>Pseudomonadati</taxon>
        <taxon>Bacteroidota</taxon>
        <taxon>Flavobacteriia</taxon>
        <taxon>Flavobacteriales</taxon>
        <taxon>Flavobacteriaceae</taxon>
        <taxon>Aureibaculum</taxon>
    </lineage>
</organism>
<dbReference type="Pfam" id="PF18962">
    <property type="entry name" value="Por_Secre_tail"/>
    <property type="match status" value="1"/>
</dbReference>
<evidence type="ECO:0000259" key="2">
    <source>
        <dbReference type="Pfam" id="PF18962"/>
    </source>
</evidence>
<keyword evidence="4" id="KW-1185">Reference proteome</keyword>
<evidence type="ECO:0000256" key="1">
    <source>
        <dbReference type="ARBA" id="ARBA00022729"/>
    </source>
</evidence>
<dbReference type="KEGG" id="fbe:FF125_12130"/>
<keyword evidence="1" id="KW-0732">Signal</keyword>
<dbReference type="OrthoDB" id="9765926at2"/>
<dbReference type="InterPro" id="IPR011050">
    <property type="entry name" value="Pectin_lyase_fold/virulence"/>
</dbReference>
<dbReference type="SMART" id="SM00710">
    <property type="entry name" value="PbH1"/>
    <property type="match status" value="5"/>
</dbReference>
<sequence>MTKKLLLYISIVFLTNILFANTPPTIFNFRIDSSEPDKVYFDSDKPISGSNTVGFTISNKSITGITISEGQLSNHYITVSNKFTFWDNNTIRYEGGSDISDSSNNGLIEFTLSYIKNNIPEPEANDDRYVTTFASGGGDGKSESSSWTLEEAFDKANAGITVWIKAGNYGNQNLSLYNDGTAVSPLKFIGYKNSPGDITKNYYDYGKTWSTSEMPTLTGQSASNGHAIQLRGANFVVFRNMQIKNYQFGIRGNNSKNSNLVFQRINGHTFGKDLKTGNDINASFIAFTTYSSGSGERPWTSNNNMKVLDCRNVNSSMAGFTMFGDGNNLIDGTKSYNDRTGQYARADYHISVNGHNNIVRNCYAENFNNTESNGSTHGIGVRGSSNLNNTYNLIEKSKAFNLQEAFYIRNYGCEYNVIKDVYVGNNGASSYEDRGGVWIWGGSNFNIIERAIVENVDFGIGFFDNAEEGNIKDNTIGHDNIIRNSVFKNTKYSIYVQSQNPSNTISLLKNNMILNCTFDNSKYFFRNIYSNVQNLEIINCNISNISGAVATYGNNSTLSGLIFENSNFWNSWGVPQGSGNTKLDPKYLGENDLRLSPESPEEIREGGLIVPEVKFDIEKKVRKGAYSIGAYQYGNNTTGYIEVNAGVDIEICEGNSTILTAIGEGTVLWSTGETSNSISVSPEETTLYTVTLTNGDNVGTDDVIVTVNGAASVSLEDDKTICEGTDVTLTAIGEGDFLWSTGETTESITVSPSETTTYTVTASTACDSIATDSIVINVNEKLNLNAGEDIGICASSEVTLTAQGNGSLLWSTGETTQSIKVSPSETTTYSVTATLGDCSVTDEVIVSIVENPEISLGDDKTICEGDEVILYAQGSGVVLWNTGETTQSISVSPLVTTEYSVVSTINCGDTSVSVSDTLVVKVNEIVNLTTTEDMQICNGSNIVLTAESNSDVLWSTGETTSSINVSPSETQTYSVTAGNGLCSKTEEITITVTESASVSLGEDITICYDEEVSLTAHGNGDFLWSTGETSATIKVNPLETTTYSVSATSACGDTVMDEIVVNVNKELIVDAGENKSICVGETVTLTANGNGNYLWSTGETTKSITVSPTKPDTYWVSNSEGDCSVSDEVFVDVQKAASVSLVEDFTICSGEVVTLIATGHGDYLWSTGATTSSISVQPMETTTYSISASSNACTAHAVDEITIYVNESVMADAGNDVSIEPGDSYTLTASGGNSYLWSTGETTASILVQPEATTVYSVEVGNGTSCSGTDDVTVTVQNIPLTINEGEDIIICKGDELILNARGSSNYLWNTGDVGTAITVNPNTTTTYTVSAQKNGNLETVDVVVTVEDCSSKRSVDYSIYPNPTDGLVNINIPSQKEGVELIVSAINGKIVFRSEVKSDKNGIFTQINLSHLSNGIYLIKMISDSFNQTKKIILL</sequence>
<reference evidence="3 4" key="1">
    <citation type="submission" date="2019-05" db="EMBL/GenBank/DDBJ databases">
        <title>Algicella ahnfeltiae gen. nov., sp. nov., a novel marine bacterium of the family Flavobacteriaceae isolated from a red alga.</title>
        <authorList>
            <person name="Nedashkovskaya O.I."/>
            <person name="Kukhlevskiy A.D."/>
            <person name="Kim S.-G."/>
            <person name="Zhukova N.V."/>
            <person name="Mikhailov V.V."/>
        </authorList>
    </citation>
    <scope>NUCLEOTIDE SEQUENCE [LARGE SCALE GENOMIC DNA]</scope>
    <source>
        <strain evidence="3 4">10Alg115</strain>
    </source>
</reference>
<evidence type="ECO:0000313" key="3">
    <source>
        <dbReference type="EMBL" id="QCX39148.1"/>
    </source>
</evidence>
<dbReference type="Gene3D" id="2.160.20.10">
    <property type="entry name" value="Single-stranded right-handed beta-helix, Pectin lyase-like"/>
    <property type="match status" value="1"/>
</dbReference>